<reference evidence="1 2" key="1">
    <citation type="submission" date="2023-08" db="EMBL/GenBank/DDBJ databases">
        <authorList>
            <person name="Palmer J.M."/>
        </authorList>
    </citation>
    <scope>NUCLEOTIDE SEQUENCE [LARGE SCALE GENOMIC DNA]</scope>
    <source>
        <strain evidence="1 2">TWF481</strain>
    </source>
</reference>
<evidence type="ECO:0000313" key="2">
    <source>
        <dbReference type="Proteomes" id="UP001370758"/>
    </source>
</evidence>
<gene>
    <name evidence="1" type="ORF">TWF481_003174</name>
</gene>
<accession>A0AAV9VRG0</accession>
<proteinExistence type="predicted"/>
<dbReference type="CDD" id="cd18186">
    <property type="entry name" value="BTB_POZ_ZBTB_KLHL-like"/>
    <property type="match status" value="1"/>
</dbReference>
<evidence type="ECO:0008006" key="3">
    <source>
        <dbReference type="Google" id="ProtNLM"/>
    </source>
</evidence>
<dbReference type="EMBL" id="JAVHJL010000013">
    <property type="protein sequence ID" value="KAK6495146.1"/>
    <property type="molecule type" value="Genomic_DNA"/>
</dbReference>
<dbReference type="InterPro" id="IPR011333">
    <property type="entry name" value="SKP1/BTB/POZ_sf"/>
</dbReference>
<dbReference type="Proteomes" id="UP001370758">
    <property type="component" value="Unassembled WGS sequence"/>
</dbReference>
<sequence>MSLDTRHHHNIIIDLNVTRQQARNINTPITGIHWENQTGKANIEDVPDENLTMASSNTTLGARAAPDLVVLVGAAEERFTVYSGTFMTVSKYFAGALRPGAFKESYERIIRLPEVEPQAFRNILEWANSPTRHHSLEARNLMSATCAFEVADYLLIDSYKADVISYIAYRVAECLPERYWMQGQTPRRYKALHPERAIAIISSLFQYCQALDMPHIRRCLCLIAAGYFSLNLPARRMTGASIPLTEMWDAARTGISNHETCKKCTSYIGLTALHARFRMPEQNKECICWRKYFWGRSYIHTRYS</sequence>
<protein>
    <recommendedName>
        <fullName evidence="3">BTB domain-containing protein</fullName>
    </recommendedName>
</protein>
<evidence type="ECO:0000313" key="1">
    <source>
        <dbReference type="EMBL" id="KAK6495146.1"/>
    </source>
</evidence>
<dbReference type="AlphaFoldDB" id="A0AAV9VRG0"/>
<organism evidence="1 2">
    <name type="scientific">Arthrobotrys musiformis</name>
    <dbReference type="NCBI Taxonomy" id="47236"/>
    <lineage>
        <taxon>Eukaryota</taxon>
        <taxon>Fungi</taxon>
        <taxon>Dikarya</taxon>
        <taxon>Ascomycota</taxon>
        <taxon>Pezizomycotina</taxon>
        <taxon>Orbiliomycetes</taxon>
        <taxon>Orbiliales</taxon>
        <taxon>Orbiliaceae</taxon>
        <taxon>Arthrobotrys</taxon>
    </lineage>
</organism>
<keyword evidence="2" id="KW-1185">Reference proteome</keyword>
<name>A0AAV9VRG0_9PEZI</name>
<dbReference type="Gene3D" id="3.30.710.10">
    <property type="entry name" value="Potassium Channel Kv1.1, Chain A"/>
    <property type="match status" value="1"/>
</dbReference>
<comment type="caution">
    <text evidence="1">The sequence shown here is derived from an EMBL/GenBank/DDBJ whole genome shotgun (WGS) entry which is preliminary data.</text>
</comment>
<dbReference type="SUPFAM" id="SSF54695">
    <property type="entry name" value="POZ domain"/>
    <property type="match status" value="1"/>
</dbReference>